<feature type="compositionally biased region" description="Polar residues" evidence="2">
    <location>
        <begin position="927"/>
        <end position="939"/>
    </location>
</feature>
<dbReference type="SUPFAM" id="SSF48371">
    <property type="entry name" value="ARM repeat"/>
    <property type="match status" value="1"/>
</dbReference>
<proteinExistence type="predicted"/>
<reference evidence="3" key="1">
    <citation type="submission" date="2023-08" db="EMBL/GenBank/DDBJ databases">
        <title>Reference Genome Resource for the Citrus Pathogen Phytophthora citrophthora.</title>
        <authorList>
            <person name="Moller H."/>
            <person name="Coetzee B."/>
            <person name="Rose L.J."/>
            <person name="Van Niekerk J.M."/>
        </authorList>
    </citation>
    <scope>NUCLEOTIDE SEQUENCE</scope>
    <source>
        <strain evidence="3">STE-U-9442</strain>
    </source>
</reference>
<evidence type="ECO:0000313" key="4">
    <source>
        <dbReference type="Proteomes" id="UP001259832"/>
    </source>
</evidence>
<evidence type="ECO:0000256" key="1">
    <source>
        <dbReference type="PROSITE-ProRule" id="PRU00103"/>
    </source>
</evidence>
<dbReference type="InterPro" id="IPR011989">
    <property type="entry name" value="ARM-like"/>
</dbReference>
<gene>
    <name evidence="3" type="ORF">P3T76_000340</name>
</gene>
<accession>A0AAD9LS96</accession>
<dbReference type="AlphaFoldDB" id="A0AAD9LS96"/>
<dbReference type="InterPro" id="IPR016024">
    <property type="entry name" value="ARM-type_fold"/>
</dbReference>
<dbReference type="InterPro" id="IPR039918">
    <property type="entry name" value="PPP4R4"/>
</dbReference>
<comment type="caution">
    <text evidence="3">The sequence shown here is derived from an EMBL/GenBank/DDBJ whole genome shotgun (WGS) entry which is preliminary data.</text>
</comment>
<evidence type="ECO:0000256" key="2">
    <source>
        <dbReference type="SAM" id="MobiDB-lite"/>
    </source>
</evidence>
<feature type="repeat" description="HEAT" evidence="1">
    <location>
        <begin position="324"/>
        <end position="362"/>
    </location>
</feature>
<dbReference type="PROSITE" id="PS50077">
    <property type="entry name" value="HEAT_REPEAT"/>
    <property type="match status" value="1"/>
</dbReference>
<keyword evidence="4" id="KW-1185">Reference proteome</keyword>
<dbReference type="PANTHER" id="PTHR21467:SF0">
    <property type="entry name" value="SERINE_THREONINE-PROTEIN PHOSPHATASE 4 REGULATORY SUBUNIT 4"/>
    <property type="match status" value="1"/>
</dbReference>
<evidence type="ECO:0000313" key="3">
    <source>
        <dbReference type="EMBL" id="KAK1948050.1"/>
    </source>
</evidence>
<feature type="compositionally biased region" description="Polar residues" evidence="2">
    <location>
        <begin position="963"/>
        <end position="974"/>
    </location>
</feature>
<name>A0AAD9LS96_9STRA</name>
<dbReference type="InterPro" id="IPR021133">
    <property type="entry name" value="HEAT_type_2"/>
</dbReference>
<feature type="region of interest" description="Disordered" evidence="2">
    <location>
        <begin position="881"/>
        <end position="974"/>
    </location>
</feature>
<dbReference type="Proteomes" id="UP001259832">
    <property type="component" value="Unassembled WGS sequence"/>
</dbReference>
<dbReference type="EMBL" id="JASMQC010000001">
    <property type="protein sequence ID" value="KAK1948050.1"/>
    <property type="molecule type" value="Genomic_DNA"/>
</dbReference>
<dbReference type="PANTHER" id="PTHR21467">
    <property type="entry name" value="PROTEIN PHOSPHATASE 4 REGULATORY SUBUNIT 4 PPP4R4"/>
    <property type="match status" value="1"/>
</dbReference>
<dbReference type="Gene3D" id="1.25.10.10">
    <property type="entry name" value="Leucine-rich Repeat Variant"/>
    <property type="match status" value="1"/>
</dbReference>
<organism evidence="3 4">
    <name type="scientific">Phytophthora citrophthora</name>
    <dbReference type="NCBI Taxonomy" id="4793"/>
    <lineage>
        <taxon>Eukaryota</taxon>
        <taxon>Sar</taxon>
        <taxon>Stramenopiles</taxon>
        <taxon>Oomycota</taxon>
        <taxon>Peronosporomycetes</taxon>
        <taxon>Peronosporales</taxon>
        <taxon>Peronosporaceae</taxon>
        <taxon>Phytophthora</taxon>
    </lineage>
</organism>
<protein>
    <submittedName>
        <fullName evidence="3">Serine/threonine-protein phosphatase 4 regulatory subunit 4</fullName>
    </submittedName>
</protein>
<sequence>MMRVQRREQQALVVIERGRTGSQVGVWSLCAPGDEEGTVKCVPSTFKMEELGFFNEREAECFEREDTLSQSDLEKLNVDENMPEMERAEKLLKTGLDKQKISIFNSLPKILASNNSKTNLSLIIDCMKGVWQKYELETNTDSAVLLGLFKGLASLACATLDGKVLSYPTVTFHDQYAQQLEECRTETKNAVYLLSDEQVTKLLVPFALDIIAEIQQKDYAEEASLVVVALLPRIGTALKKTQILRVAIEKGDVSQTPGSRLICCFILGAITALNLLSAPDIEGLYFQKMMALCQDTDAEVRKCMCIQLDGLARAVGEENACKELLPELLELLNDEEEQVKQTAFLTLLSLFDFFPARDRAKQIVPEFVSIAESLPDYLVPSLAEQYGQLVTKLATLNHLGNDTGHVFLQSYSKLCSHEELDIRQYCAYNFPAIVKAFGSSYASTLMDDLLAKLASDLADEVRHRIAAGIHEVATLLGQQRAMRYLKTLVTSLMNDESPDVQGMAISRAPQLLSAMVNPSDEDQKAAILDSIIKAVVEYHGILPPSRNRDQLVFLETLQSFPSWFSSTQMYEMVIPIIFDFIEDGARPVQMLAMQVVLKCIRYNDTANHRYSLLSRLRTEYGHSKSYWRRILYLDACVYALTVNSRLYWQRNFLEVAIDLLDDPVPNVRLKAISLVPQWKNALSYLSDEKSLDRIRQFLDESTIDSDRDVANALQETRQSVEANIFGQPRRPQDDTDDKRKLTEEESLGLMTDHEDSSADSKWSSMLEYTLVVGKDGQVVRRARVKSFDLVTKITRGSGKDTGRTGAMNVGGGLGGSLGMGSGSNSMALTLGMGSKADPNKLKATTLKTSSKPSPPITTLPNCATARPGHAKMPQAVKVGNSTGKLISSGGKNAAGPTRSGTGLPKETGAITKIPIIRPSAPAKRESSPSGSTKPNSATLTLAPGPSSRLGTIDNGGAGMLKPQKTSSTPIAPKR</sequence>
<feature type="region of interest" description="Disordered" evidence="2">
    <location>
        <begin position="844"/>
        <end position="867"/>
    </location>
</feature>